<protein>
    <submittedName>
        <fullName evidence="1">Uncharacterized protein</fullName>
    </submittedName>
</protein>
<reference evidence="1" key="4">
    <citation type="submission" date="2025-09" db="UniProtKB">
        <authorList>
            <consortium name="Ensembl"/>
        </authorList>
    </citation>
    <scope>IDENTIFICATION</scope>
</reference>
<keyword evidence="2" id="KW-1185">Reference proteome</keyword>
<organism evidence="1 2">
    <name type="scientific">Pelodiscus sinensis</name>
    <name type="common">Chinese softshell turtle</name>
    <name type="synonym">Trionyx sinensis</name>
    <dbReference type="NCBI Taxonomy" id="13735"/>
    <lineage>
        <taxon>Eukaryota</taxon>
        <taxon>Metazoa</taxon>
        <taxon>Chordata</taxon>
        <taxon>Craniata</taxon>
        <taxon>Vertebrata</taxon>
        <taxon>Euteleostomi</taxon>
        <taxon>Archelosauria</taxon>
        <taxon>Testudinata</taxon>
        <taxon>Testudines</taxon>
        <taxon>Cryptodira</taxon>
        <taxon>Trionychia</taxon>
        <taxon>Trionychidae</taxon>
        <taxon>Pelodiscus</taxon>
    </lineage>
</organism>
<reference evidence="2" key="1">
    <citation type="submission" date="2011-10" db="EMBL/GenBank/DDBJ databases">
        <authorList>
            <consortium name="Soft-shell Turtle Genome Consortium"/>
        </authorList>
    </citation>
    <scope>NUCLEOTIDE SEQUENCE [LARGE SCALE GENOMIC DNA]</scope>
    <source>
        <strain evidence="2">Daiwa-1</strain>
    </source>
</reference>
<dbReference type="EMBL" id="AGCU01197481">
    <property type="status" value="NOT_ANNOTATED_CDS"/>
    <property type="molecule type" value="Genomic_DNA"/>
</dbReference>
<reference evidence="1" key="3">
    <citation type="submission" date="2025-08" db="UniProtKB">
        <authorList>
            <consortium name="Ensembl"/>
        </authorList>
    </citation>
    <scope>IDENTIFICATION</scope>
</reference>
<accession>K7EY45</accession>
<evidence type="ECO:0000313" key="2">
    <source>
        <dbReference type="Proteomes" id="UP000007267"/>
    </source>
</evidence>
<dbReference type="Proteomes" id="UP000007267">
    <property type="component" value="Unassembled WGS sequence"/>
</dbReference>
<proteinExistence type="predicted"/>
<dbReference type="HOGENOM" id="CLU_3282253_0_0_1"/>
<dbReference type="AlphaFoldDB" id="K7EY45"/>
<reference evidence="2" key="2">
    <citation type="journal article" date="2013" name="Nat. Genet.">
        <title>The draft genomes of soft-shell turtle and green sea turtle yield insights into the development and evolution of the turtle-specific body plan.</title>
        <authorList>
            <person name="Wang Z."/>
            <person name="Pascual-Anaya J."/>
            <person name="Zadissa A."/>
            <person name="Li W."/>
            <person name="Niimura Y."/>
            <person name="Huang Z."/>
            <person name="Li C."/>
            <person name="White S."/>
            <person name="Xiong Z."/>
            <person name="Fang D."/>
            <person name="Wang B."/>
            <person name="Ming Y."/>
            <person name="Chen Y."/>
            <person name="Zheng Y."/>
            <person name="Kuraku S."/>
            <person name="Pignatelli M."/>
            <person name="Herrero J."/>
            <person name="Beal K."/>
            <person name="Nozawa M."/>
            <person name="Li Q."/>
            <person name="Wang J."/>
            <person name="Zhang H."/>
            <person name="Yu L."/>
            <person name="Shigenobu S."/>
            <person name="Wang J."/>
            <person name="Liu J."/>
            <person name="Flicek P."/>
            <person name="Searle S."/>
            <person name="Wang J."/>
            <person name="Kuratani S."/>
            <person name="Yin Y."/>
            <person name="Aken B."/>
            <person name="Zhang G."/>
            <person name="Irie N."/>
        </authorList>
    </citation>
    <scope>NUCLEOTIDE SEQUENCE [LARGE SCALE GENOMIC DNA]</scope>
    <source>
        <strain evidence="2">Daiwa-1</strain>
    </source>
</reference>
<name>K7EY45_PELSI</name>
<dbReference type="Ensembl" id="ENSPSIT00000000705.1">
    <property type="protein sequence ID" value="ENSPSIP00000000705.1"/>
    <property type="gene ID" value="ENSPSIG00000000705.1"/>
</dbReference>
<sequence>MGKKSHPFHSICHILCPVWFCDRGIFHLCSHLDHCRWAGLG</sequence>
<evidence type="ECO:0000313" key="1">
    <source>
        <dbReference type="Ensembl" id="ENSPSIP00000000705.1"/>
    </source>
</evidence>